<dbReference type="AlphaFoldDB" id="A0A679JSI4"/>
<dbReference type="InterPro" id="IPR003018">
    <property type="entry name" value="GAF"/>
</dbReference>
<sequence length="677" mass="73491">MNPTMAEVQNTLVWYANADGSIDTPNPQWQAFTGQHFRDYEGWGWLEAVHEDDKSMVRQRWTQSLEAATPLTLNYRLKREDGEYRHVVAHGAPVHHSGVLKQWVGFVIDSTERVRAQAARQASEERLRVLDDIGQATRHLQNADEIMAATARLLGNALGATRCAYADVDSDSDRFTIRNDWAVDGVPSSAGVYSLELFGAQATSNLRQGLHLIVNDVDAELGDEGGGRMFNAIGIKAIICAGLVKEGRLVAMMAVHQATPRRWTDADILIVSEVVDRCWAHIERTRDAAILREQDARKDEFIATLAHELRNPLAPIKYAVAIAQRQQTDEMMTSKLAVIDRQASLMARLIDDLLDISRINRGVIELRRQFAALDSLIFSALEATQASLDLKGHHVELRVAPGIDVFVDPARMVQVIGNLLTNAAKYTPMGGHIVVEGEVEGSVATIRITDSGYGMARADASKVFEMFTQLPHTKAHAQGGLGLGLSLVRKLMELHGGTVEVSSPGIGRGSTFTLKLALAEQLPESPAGGVAHVRASETLDGAAAGGLELALRGARVLVVEDNDDGREALVALLQSFGVQVEAASEGTRALQVAGQFRPEVVLLDLGLPGMDGYAVVQALRERHPEPRMAVMALTGWGASRDQERTRNAGFDAHLVKPVQPGALLQAVAKALGRVSSH</sequence>
<evidence type="ECO:0000256" key="4">
    <source>
        <dbReference type="ARBA" id="ARBA00022679"/>
    </source>
</evidence>
<dbReference type="CDD" id="cd00130">
    <property type="entry name" value="PAS"/>
    <property type="match status" value="1"/>
</dbReference>
<dbReference type="InterPro" id="IPR000014">
    <property type="entry name" value="PAS"/>
</dbReference>
<dbReference type="SUPFAM" id="SSF55781">
    <property type="entry name" value="GAF domain-like"/>
    <property type="match status" value="1"/>
</dbReference>
<dbReference type="InterPro" id="IPR004358">
    <property type="entry name" value="Sig_transdc_His_kin-like_C"/>
</dbReference>
<dbReference type="InterPro" id="IPR013655">
    <property type="entry name" value="PAS_fold_3"/>
</dbReference>
<keyword evidence="4 9" id="KW-0808">Transferase</keyword>
<dbReference type="PROSITE" id="PS50110">
    <property type="entry name" value="RESPONSE_REGULATORY"/>
    <property type="match status" value="1"/>
</dbReference>
<dbReference type="InterPro" id="IPR005467">
    <property type="entry name" value="His_kinase_dom"/>
</dbReference>
<dbReference type="NCBIfam" id="TIGR00229">
    <property type="entry name" value="sensory_box"/>
    <property type="match status" value="1"/>
</dbReference>
<keyword evidence="5 9" id="KW-0418">Kinase</keyword>
<dbReference type="InterPro" id="IPR003661">
    <property type="entry name" value="HisK_dim/P_dom"/>
</dbReference>
<reference evidence="9" key="1">
    <citation type="submission" date="2019-12" db="EMBL/GenBank/DDBJ databases">
        <authorList>
            <person name="Cremers G."/>
        </authorList>
    </citation>
    <scope>NUCLEOTIDE SEQUENCE</scope>
    <source>
        <strain evidence="9">Vvax</strain>
    </source>
</reference>
<gene>
    <name evidence="9" type="primary">tmoS_4</name>
    <name evidence="9" type="ORF">VVAX_05561</name>
</gene>
<evidence type="ECO:0000256" key="2">
    <source>
        <dbReference type="ARBA" id="ARBA00012438"/>
    </source>
</evidence>
<organism evidence="9">
    <name type="scientific">Variovorax paradoxus</name>
    <dbReference type="NCBI Taxonomy" id="34073"/>
    <lineage>
        <taxon>Bacteria</taxon>
        <taxon>Pseudomonadati</taxon>
        <taxon>Pseudomonadota</taxon>
        <taxon>Betaproteobacteria</taxon>
        <taxon>Burkholderiales</taxon>
        <taxon>Comamonadaceae</taxon>
        <taxon>Variovorax</taxon>
    </lineage>
</organism>
<dbReference type="InterPro" id="IPR003594">
    <property type="entry name" value="HATPase_dom"/>
</dbReference>
<evidence type="ECO:0000256" key="5">
    <source>
        <dbReference type="ARBA" id="ARBA00022777"/>
    </source>
</evidence>
<dbReference type="Gene3D" id="1.10.287.130">
    <property type="match status" value="1"/>
</dbReference>
<dbReference type="SMART" id="SM00086">
    <property type="entry name" value="PAC"/>
    <property type="match status" value="1"/>
</dbReference>
<dbReference type="Gene3D" id="3.30.450.40">
    <property type="match status" value="1"/>
</dbReference>
<evidence type="ECO:0000259" key="8">
    <source>
        <dbReference type="PROSITE" id="PS50110"/>
    </source>
</evidence>
<dbReference type="InterPro" id="IPR001789">
    <property type="entry name" value="Sig_transdc_resp-reg_receiver"/>
</dbReference>
<dbReference type="CDD" id="cd17580">
    <property type="entry name" value="REC_2_DhkD-like"/>
    <property type="match status" value="1"/>
</dbReference>
<dbReference type="InterPro" id="IPR011006">
    <property type="entry name" value="CheY-like_superfamily"/>
</dbReference>
<dbReference type="SMART" id="SM00387">
    <property type="entry name" value="HATPase_c"/>
    <property type="match status" value="1"/>
</dbReference>
<dbReference type="PANTHER" id="PTHR43547">
    <property type="entry name" value="TWO-COMPONENT HISTIDINE KINASE"/>
    <property type="match status" value="1"/>
</dbReference>
<evidence type="ECO:0000256" key="6">
    <source>
        <dbReference type="PROSITE-ProRule" id="PRU00169"/>
    </source>
</evidence>
<dbReference type="SMART" id="SM00448">
    <property type="entry name" value="REC"/>
    <property type="match status" value="1"/>
</dbReference>
<dbReference type="EMBL" id="LR743508">
    <property type="protein sequence ID" value="CAA2109290.1"/>
    <property type="molecule type" value="Genomic_DNA"/>
</dbReference>
<dbReference type="Gene3D" id="3.40.50.2300">
    <property type="match status" value="1"/>
</dbReference>
<feature type="domain" description="Response regulatory" evidence="8">
    <location>
        <begin position="555"/>
        <end position="671"/>
    </location>
</feature>
<dbReference type="SUPFAM" id="SSF47384">
    <property type="entry name" value="Homodimeric domain of signal transducing histidine kinase"/>
    <property type="match status" value="1"/>
</dbReference>
<dbReference type="InterPro" id="IPR001610">
    <property type="entry name" value="PAC"/>
</dbReference>
<dbReference type="InterPro" id="IPR036890">
    <property type="entry name" value="HATPase_C_sf"/>
</dbReference>
<dbReference type="Pfam" id="PF02518">
    <property type="entry name" value="HATPase_c"/>
    <property type="match status" value="1"/>
</dbReference>
<evidence type="ECO:0000313" key="9">
    <source>
        <dbReference type="EMBL" id="CAA2109290.1"/>
    </source>
</evidence>
<evidence type="ECO:0000259" key="7">
    <source>
        <dbReference type="PROSITE" id="PS50109"/>
    </source>
</evidence>
<dbReference type="SMART" id="SM00388">
    <property type="entry name" value="HisKA"/>
    <property type="match status" value="1"/>
</dbReference>
<dbReference type="InterPro" id="IPR036097">
    <property type="entry name" value="HisK_dim/P_sf"/>
</dbReference>
<dbReference type="PRINTS" id="PR00344">
    <property type="entry name" value="BCTRLSENSOR"/>
</dbReference>
<dbReference type="GO" id="GO:0000155">
    <property type="term" value="F:phosphorelay sensor kinase activity"/>
    <property type="evidence" value="ECO:0007669"/>
    <property type="project" value="InterPro"/>
</dbReference>
<evidence type="ECO:0000256" key="1">
    <source>
        <dbReference type="ARBA" id="ARBA00000085"/>
    </source>
</evidence>
<dbReference type="SUPFAM" id="SSF55785">
    <property type="entry name" value="PYP-like sensor domain (PAS domain)"/>
    <property type="match status" value="1"/>
</dbReference>
<dbReference type="PROSITE" id="PS50109">
    <property type="entry name" value="HIS_KIN"/>
    <property type="match status" value="1"/>
</dbReference>
<dbReference type="InterPro" id="IPR029016">
    <property type="entry name" value="GAF-like_dom_sf"/>
</dbReference>
<dbReference type="EC" id="2.7.13.3" evidence="2"/>
<dbReference type="RefSeq" id="WP_339093234.1">
    <property type="nucleotide sequence ID" value="NZ_LR743508.1"/>
</dbReference>
<comment type="catalytic activity">
    <reaction evidence="1">
        <text>ATP + protein L-histidine = ADP + protein N-phospho-L-histidine.</text>
        <dbReference type="EC" id="2.7.13.3"/>
    </reaction>
</comment>
<dbReference type="SUPFAM" id="SSF55874">
    <property type="entry name" value="ATPase domain of HSP90 chaperone/DNA topoisomerase II/histidine kinase"/>
    <property type="match status" value="1"/>
</dbReference>
<name>A0A679JSI4_VARPD</name>
<dbReference type="CDD" id="cd00082">
    <property type="entry name" value="HisKA"/>
    <property type="match status" value="1"/>
</dbReference>
<dbReference type="SUPFAM" id="SSF52172">
    <property type="entry name" value="CheY-like"/>
    <property type="match status" value="1"/>
</dbReference>
<keyword evidence="3 6" id="KW-0597">Phosphoprotein</keyword>
<dbReference type="SMART" id="SM00065">
    <property type="entry name" value="GAF"/>
    <property type="match status" value="1"/>
</dbReference>
<evidence type="ECO:0000256" key="3">
    <source>
        <dbReference type="ARBA" id="ARBA00022553"/>
    </source>
</evidence>
<protein>
    <recommendedName>
        <fullName evidence="2">histidine kinase</fullName>
        <ecNumber evidence="2">2.7.13.3</ecNumber>
    </recommendedName>
</protein>
<dbReference type="Pfam" id="PF00512">
    <property type="entry name" value="HisKA"/>
    <property type="match status" value="1"/>
</dbReference>
<dbReference type="Gene3D" id="3.30.565.10">
    <property type="entry name" value="Histidine kinase-like ATPase, C-terminal domain"/>
    <property type="match status" value="1"/>
</dbReference>
<dbReference type="InterPro" id="IPR035965">
    <property type="entry name" value="PAS-like_dom_sf"/>
</dbReference>
<dbReference type="Gene3D" id="3.30.450.20">
    <property type="entry name" value="PAS domain"/>
    <property type="match status" value="1"/>
</dbReference>
<feature type="domain" description="Histidine kinase" evidence="7">
    <location>
        <begin position="304"/>
        <end position="520"/>
    </location>
</feature>
<accession>A0A679JSI4</accession>
<dbReference type="Pfam" id="PF00072">
    <property type="entry name" value="Response_reg"/>
    <property type="match status" value="1"/>
</dbReference>
<dbReference type="Pfam" id="PF01590">
    <property type="entry name" value="GAF"/>
    <property type="match status" value="1"/>
</dbReference>
<dbReference type="PANTHER" id="PTHR43547:SF2">
    <property type="entry name" value="HYBRID SIGNAL TRANSDUCTION HISTIDINE KINASE C"/>
    <property type="match status" value="1"/>
</dbReference>
<feature type="modified residue" description="4-aspartylphosphate" evidence="6">
    <location>
        <position position="604"/>
    </location>
</feature>
<proteinExistence type="predicted"/>
<dbReference type="CDD" id="cd00075">
    <property type="entry name" value="HATPase"/>
    <property type="match status" value="1"/>
</dbReference>
<dbReference type="Pfam" id="PF08447">
    <property type="entry name" value="PAS_3"/>
    <property type="match status" value="1"/>
</dbReference>